<dbReference type="RefSeq" id="WP_190921008.1">
    <property type="nucleotide sequence ID" value="NZ_JACXIZ010000047.1"/>
</dbReference>
<proteinExistence type="predicted"/>
<comment type="caution">
    <text evidence="1">The sequence shown here is derived from an EMBL/GenBank/DDBJ whole genome shotgun (WGS) entry which is preliminary data.</text>
</comment>
<evidence type="ECO:0000313" key="2">
    <source>
        <dbReference type="Proteomes" id="UP000621560"/>
    </source>
</evidence>
<protein>
    <submittedName>
        <fullName evidence="1">Uncharacterized protein</fullName>
    </submittedName>
</protein>
<dbReference type="EMBL" id="JACXIZ010000047">
    <property type="protein sequence ID" value="MBD2847904.1"/>
    <property type="molecule type" value="Genomic_DNA"/>
</dbReference>
<dbReference type="AlphaFoldDB" id="A0A927GTJ8"/>
<sequence>MTKAAMQEYFEEILETTGDLLYRVIIYDRELNNCDEIVALDEAYTAIKKSAWMSSNSVWLGKAIERLERMKARLLTLMEDLLYTA</sequence>
<gene>
    <name evidence="1" type="ORF">IDH44_22135</name>
</gene>
<dbReference type="Proteomes" id="UP000621560">
    <property type="component" value="Unassembled WGS sequence"/>
</dbReference>
<organism evidence="1 2">
    <name type="scientific">Paenibacillus sabuli</name>
    <dbReference type="NCBI Taxonomy" id="2772509"/>
    <lineage>
        <taxon>Bacteria</taxon>
        <taxon>Bacillati</taxon>
        <taxon>Bacillota</taxon>
        <taxon>Bacilli</taxon>
        <taxon>Bacillales</taxon>
        <taxon>Paenibacillaceae</taxon>
        <taxon>Paenibacillus</taxon>
    </lineage>
</organism>
<keyword evidence="2" id="KW-1185">Reference proteome</keyword>
<name>A0A927GTJ8_9BACL</name>
<reference evidence="1" key="1">
    <citation type="submission" date="2020-09" db="EMBL/GenBank/DDBJ databases">
        <title>A novel bacterium of genus Paenibacillus, isolated from South China Sea.</title>
        <authorList>
            <person name="Huang H."/>
            <person name="Mo K."/>
            <person name="Hu Y."/>
        </authorList>
    </citation>
    <scope>NUCLEOTIDE SEQUENCE</scope>
    <source>
        <strain evidence="1">IB182496</strain>
    </source>
</reference>
<accession>A0A927GTJ8</accession>
<evidence type="ECO:0000313" key="1">
    <source>
        <dbReference type="EMBL" id="MBD2847904.1"/>
    </source>
</evidence>